<organism evidence="1 2">
    <name type="scientific">Acidipropionibacterium jensenii</name>
    <dbReference type="NCBI Taxonomy" id="1749"/>
    <lineage>
        <taxon>Bacteria</taxon>
        <taxon>Bacillati</taxon>
        <taxon>Actinomycetota</taxon>
        <taxon>Actinomycetes</taxon>
        <taxon>Propionibacteriales</taxon>
        <taxon>Propionibacteriaceae</taxon>
        <taxon>Acidipropionibacterium</taxon>
    </lineage>
</organism>
<name>A0A448P1Q8_9ACTN</name>
<accession>A0A448P1Q8</accession>
<gene>
    <name evidence="1" type="ORF">NCTC13652_02344</name>
</gene>
<reference evidence="1 2" key="1">
    <citation type="submission" date="2018-12" db="EMBL/GenBank/DDBJ databases">
        <authorList>
            <consortium name="Pathogen Informatics"/>
        </authorList>
    </citation>
    <scope>NUCLEOTIDE SEQUENCE [LARGE SCALE GENOMIC DNA]</scope>
    <source>
        <strain evidence="1 2">NCTC13652</strain>
    </source>
</reference>
<dbReference type="Proteomes" id="UP000277858">
    <property type="component" value="Chromosome"/>
</dbReference>
<sequence>MSNHKIDPSTGMPAVPDGWRWRVEYIRDFSGAIRRSLGLWVALERHSTVQTSVCDSKGFLGIGRRSHVETSELWGHIWSLPVPEQSSDDVVDTARQILDQLNDQLAADSLVGTYPPGDLKRQRAHQIDWGKGPCS</sequence>
<evidence type="ECO:0000313" key="1">
    <source>
        <dbReference type="EMBL" id="VEI04120.1"/>
    </source>
</evidence>
<dbReference type="RefSeq" id="WP_126412781.1">
    <property type="nucleotide sequence ID" value="NZ_LR134473.1"/>
</dbReference>
<keyword evidence="2" id="KW-1185">Reference proteome</keyword>
<dbReference type="EMBL" id="LR134473">
    <property type="protein sequence ID" value="VEI04120.1"/>
    <property type="molecule type" value="Genomic_DNA"/>
</dbReference>
<evidence type="ECO:0000313" key="2">
    <source>
        <dbReference type="Proteomes" id="UP000277858"/>
    </source>
</evidence>
<proteinExistence type="predicted"/>
<protein>
    <submittedName>
        <fullName evidence="1">Uncharacterized protein</fullName>
    </submittedName>
</protein>
<dbReference type="AlphaFoldDB" id="A0A448P1Q8"/>